<dbReference type="Proteomes" id="UP000583752">
    <property type="component" value="Unassembled WGS sequence"/>
</dbReference>
<reference evidence="1 2" key="1">
    <citation type="submission" date="2020-04" db="EMBL/GenBank/DDBJ databases">
        <title>Massilia sp. RP-1-19 isolated from soil.</title>
        <authorList>
            <person name="Dahal R.H."/>
        </authorList>
    </citation>
    <scope>NUCLEOTIDE SEQUENCE [LARGE SCALE GENOMIC DNA]</scope>
    <source>
        <strain evidence="1 2">RP-1-19</strain>
    </source>
</reference>
<evidence type="ECO:0008006" key="3">
    <source>
        <dbReference type="Google" id="ProtNLM"/>
    </source>
</evidence>
<gene>
    <name evidence="1" type="ORF">HHL21_08820</name>
</gene>
<keyword evidence="2" id="KW-1185">Reference proteome</keyword>
<sequence>MRENLNSIFSVDRKSLSFGHNGIVFVPKALCLSGSYLSTIDCAGYEIMQDNEALAAYLMGDPRIHLFGGMVRHLVSPTLHTDYGDIDVIATDPAVIEELTGRFGYAFRESSTSENYPRYFLGKSSRAGKTIQLILMRSGADAMRFIHNAQYDLDRIG</sequence>
<accession>A0A848HMY1</accession>
<organism evidence="1 2">
    <name type="scientific">Massilia polaris</name>
    <dbReference type="NCBI Taxonomy" id="2728846"/>
    <lineage>
        <taxon>Bacteria</taxon>
        <taxon>Pseudomonadati</taxon>
        <taxon>Pseudomonadota</taxon>
        <taxon>Betaproteobacteria</taxon>
        <taxon>Burkholderiales</taxon>
        <taxon>Oxalobacteraceae</taxon>
        <taxon>Telluria group</taxon>
        <taxon>Massilia</taxon>
    </lineage>
</organism>
<dbReference type="RefSeq" id="WP_169464882.1">
    <property type="nucleotide sequence ID" value="NZ_JABBGG010000004.1"/>
</dbReference>
<comment type="caution">
    <text evidence="1">The sequence shown here is derived from an EMBL/GenBank/DDBJ whole genome shotgun (WGS) entry which is preliminary data.</text>
</comment>
<proteinExistence type="predicted"/>
<dbReference type="EMBL" id="JABBGG010000004">
    <property type="protein sequence ID" value="NML61181.1"/>
    <property type="molecule type" value="Genomic_DNA"/>
</dbReference>
<dbReference type="AlphaFoldDB" id="A0A848HMY1"/>
<evidence type="ECO:0000313" key="2">
    <source>
        <dbReference type="Proteomes" id="UP000583752"/>
    </source>
</evidence>
<protein>
    <recommendedName>
        <fullName evidence="3">Poly A polymerase head domain-containing protein</fullName>
    </recommendedName>
</protein>
<evidence type="ECO:0000313" key="1">
    <source>
        <dbReference type="EMBL" id="NML61181.1"/>
    </source>
</evidence>
<name>A0A848HMY1_9BURK</name>